<dbReference type="InterPro" id="IPR004638">
    <property type="entry name" value="EmrB-like"/>
</dbReference>
<dbReference type="SUPFAM" id="SSF103473">
    <property type="entry name" value="MFS general substrate transporter"/>
    <property type="match status" value="1"/>
</dbReference>
<feature type="transmembrane region" description="Helical" evidence="8">
    <location>
        <begin position="332"/>
        <end position="354"/>
    </location>
</feature>
<dbReference type="NCBIfam" id="TIGR00711">
    <property type="entry name" value="efflux_EmrB"/>
    <property type="match status" value="1"/>
</dbReference>
<keyword evidence="2" id="KW-0813">Transport</keyword>
<feature type="compositionally biased region" description="Acidic residues" evidence="7">
    <location>
        <begin position="506"/>
        <end position="516"/>
    </location>
</feature>
<feature type="transmembrane region" description="Helical" evidence="8">
    <location>
        <begin position="467"/>
        <end position="489"/>
    </location>
</feature>
<dbReference type="EMBL" id="CADCTB010000006">
    <property type="protein sequence ID" value="CAA9211131.1"/>
    <property type="molecule type" value="Genomic_DNA"/>
</dbReference>
<reference evidence="10" key="1">
    <citation type="submission" date="2020-02" db="EMBL/GenBank/DDBJ databases">
        <authorList>
            <person name="Meier V. D."/>
        </authorList>
    </citation>
    <scope>NUCLEOTIDE SEQUENCE</scope>
    <source>
        <strain evidence="10">AVDCRST_MAG10</strain>
    </source>
</reference>
<evidence type="ECO:0000259" key="9">
    <source>
        <dbReference type="PROSITE" id="PS50850"/>
    </source>
</evidence>
<feature type="domain" description="Major facilitator superfamily (MFS) profile" evidence="9">
    <location>
        <begin position="13"/>
        <end position="493"/>
    </location>
</feature>
<keyword evidence="5 8" id="KW-1133">Transmembrane helix</keyword>
<feature type="transmembrane region" description="Helical" evidence="8">
    <location>
        <begin position="51"/>
        <end position="68"/>
    </location>
</feature>
<dbReference type="InterPro" id="IPR020846">
    <property type="entry name" value="MFS_dom"/>
</dbReference>
<feature type="transmembrane region" description="Helical" evidence="8">
    <location>
        <begin position="307"/>
        <end position="325"/>
    </location>
</feature>
<comment type="subcellular location">
    <subcellularLocation>
        <location evidence="1">Cell membrane</location>
        <topology evidence="1">Multi-pass membrane protein</topology>
    </subcellularLocation>
</comment>
<dbReference type="Gene3D" id="1.20.1250.20">
    <property type="entry name" value="MFS general substrate transporter like domains"/>
    <property type="match status" value="1"/>
</dbReference>
<feature type="transmembrane region" description="Helical" evidence="8">
    <location>
        <begin position="269"/>
        <end position="287"/>
    </location>
</feature>
<feature type="transmembrane region" description="Helical" evidence="8">
    <location>
        <begin position="12"/>
        <end position="31"/>
    </location>
</feature>
<evidence type="ECO:0000256" key="1">
    <source>
        <dbReference type="ARBA" id="ARBA00004651"/>
    </source>
</evidence>
<feature type="compositionally biased region" description="Basic and acidic residues" evidence="7">
    <location>
        <begin position="495"/>
        <end position="505"/>
    </location>
</feature>
<name>A0A6J4H0M1_9ACTN</name>
<accession>A0A6J4H0M1</accession>
<dbReference type="AlphaFoldDB" id="A0A6J4H0M1"/>
<feature type="transmembrane region" description="Helical" evidence="8">
    <location>
        <begin position="138"/>
        <end position="159"/>
    </location>
</feature>
<protein>
    <submittedName>
        <fullName evidence="10">Uncharacterized MFS-type transporter</fullName>
    </submittedName>
</protein>
<dbReference type="Pfam" id="PF07690">
    <property type="entry name" value="MFS_1"/>
    <property type="match status" value="1"/>
</dbReference>
<gene>
    <name evidence="10" type="ORF">AVDCRST_MAG10-119</name>
</gene>
<feature type="region of interest" description="Disordered" evidence="7">
    <location>
        <begin position="495"/>
        <end position="516"/>
    </location>
</feature>
<dbReference type="InterPro" id="IPR011701">
    <property type="entry name" value="MFS"/>
</dbReference>
<feature type="transmembrane region" description="Helical" evidence="8">
    <location>
        <begin position="360"/>
        <end position="383"/>
    </location>
</feature>
<dbReference type="PANTHER" id="PTHR42718:SF42">
    <property type="entry name" value="EXPORT PROTEIN"/>
    <property type="match status" value="1"/>
</dbReference>
<feature type="transmembrane region" description="Helical" evidence="8">
    <location>
        <begin position="231"/>
        <end position="248"/>
    </location>
</feature>
<evidence type="ECO:0000256" key="2">
    <source>
        <dbReference type="ARBA" id="ARBA00022448"/>
    </source>
</evidence>
<evidence type="ECO:0000313" key="10">
    <source>
        <dbReference type="EMBL" id="CAA9211131.1"/>
    </source>
</evidence>
<evidence type="ECO:0000256" key="7">
    <source>
        <dbReference type="SAM" id="MobiDB-lite"/>
    </source>
</evidence>
<evidence type="ECO:0000256" key="5">
    <source>
        <dbReference type="ARBA" id="ARBA00022989"/>
    </source>
</evidence>
<evidence type="ECO:0000256" key="6">
    <source>
        <dbReference type="ARBA" id="ARBA00023136"/>
    </source>
</evidence>
<dbReference type="InterPro" id="IPR036259">
    <property type="entry name" value="MFS_trans_sf"/>
</dbReference>
<sequence>MDAAAIHARRWWTLAVMCLSLMVIGVDNTILNVALPTLVRDLGATTSQLQWIVDSYTLVFAGLLLTAGSLGDRFGRRRGLSIGLLIFGIGSVASALAGSADQLIATRAVMGIGGALIMPATLSIISNVFTVPAERARAIAVWAGFSAMGIAIGPLSGGWLLEHFWWGSVFMVNIPIVALALTGGRLFVPESKDPSPRGLDPIGALLSIVGLVVLVWAIIEAPVLGWTDGTTLAAFAAAAAFIGGFIAWELRTDHPMLDVHFFANPRFSAASIGVTMVFFALFGSTFLQTQYLQFVLGYNALEAGLRVAPVALVLMVAAPLSARLVERIGTKLVVATGLAVVSLALVLLSFATVTSGYGPVLAHMLVMGLGMGMTMAPATESIMGSLPRAKAGVGSAVNDTTRQIGGALGVAILGSLLASTYASSLGDAVPAAAKASVGAALDLARQLGGDQGTALAASAKSAYVDGMGVGVLVAAGVALFGSLVALAFLPSRARMEDEPTPHDTGELDSDLEVATA</sequence>
<feature type="transmembrane region" description="Helical" evidence="8">
    <location>
        <begin position="165"/>
        <end position="187"/>
    </location>
</feature>
<dbReference type="CDD" id="cd17321">
    <property type="entry name" value="MFS_MMR_MDR_like"/>
    <property type="match status" value="1"/>
</dbReference>
<feature type="transmembrane region" description="Helical" evidence="8">
    <location>
        <begin position="104"/>
        <end position="126"/>
    </location>
</feature>
<dbReference type="GO" id="GO:0022857">
    <property type="term" value="F:transmembrane transporter activity"/>
    <property type="evidence" value="ECO:0007669"/>
    <property type="project" value="InterPro"/>
</dbReference>
<dbReference type="PRINTS" id="PR01036">
    <property type="entry name" value="TCRTETB"/>
</dbReference>
<keyword evidence="3" id="KW-1003">Cell membrane</keyword>
<dbReference type="PANTHER" id="PTHR42718">
    <property type="entry name" value="MAJOR FACILITATOR SUPERFAMILY MULTIDRUG TRANSPORTER MFSC"/>
    <property type="match status" value="1"/>
</dbReference>
<dbReference type="GO" id="GO:0005886">
    <property type="term" value="C:plasma membrane"/>
    <property type="evidence" value="ECO:0007669"/>
    <property type="project" value="UniProtKB-SubCell"/>
</dbReference>
<dbReference type="Gene3D" id="1.20.1720.10">
    <property type="entry name" value="Multidrug resistance protein D"/>
    <property type="match status" value="1"/>
</dbReference>
<feature type="transmembrane region" description="Helical" evidence="8">
    <location>
        <begin position="199"/>
        <end position="219"/>
    </location>
</feature>
<evidence type="ECO:0000256" key="3">
    <source>
        <dbReference type="ARBA" id="ARBA00022475"/>
    </source>
</evidence>
<feature type="transmembrane region" description="Helical" evidence="8">
    <location>
        <begin position="404"/>
        <end position="422"/>
    </location>
</feature>
<organism evidence="10">
    <name type="scientific">uncultured Acidimicrobiales bacterium</name>
    <dbReference type="NCBI Taxonomy" id="310071"/>
    <lineage>
        <taxon>Bacteria</taxon>
        <taxon>Bacillati</taxon>
        <taxon>Actinomycetota</taxon>
        <taxon>Acidimicrobiia</taxon>
        <taxon>Acidimicrobiales</taxon>
        <taxon>environmental samples</taxon>
    </lineage>
</organism>
<keyword evidence="6 8" id="KW-0472">Membrane</keyword>
<evidence type="ECO:0000256" key="4">
    <source>
        <dbReference type="ARBA" id="ARBA00022692"/>
    </source>
</evidence>
<proteinExistence type="predicted"/>
<evidence type="ECO:0000256" key="8">
    <source>
        <dbReference type="SAM" id="Phobius"/>
    </source>
</evidence>
<keyword evidence="4 8" id="KW-0812">Transmembrane</keyword>
<feature type="transmembrane region" description="Helical" evidence="8">
    <location>
        <begin position="80"/>
        <end position="98"/>
    </location>
</feature>
<dbReference type="PROSITE" id="PS50850">
    <property type="entry name" value="MFS"/>
    <property type="match status" value="1"/>
</dbReference>